<sequence>MLIFKVAVALGFDAPRAFVLASLRGARDTDFGIQVVGRILRVHRLLQPGTPDRTLPPGLRYGYVFLADADNQGGLVGAGERINAIRDELSKICRATVVYRVGDDMQVQVAVNGQGSLFRSPDATDGARAPGSPGTNAAGAPAALPNSGETASLTYPMPPLLDLLGDPLTGTLLPERSARDLPVTAEQPMPTPATPHHPFRADAERVLQTERLPISTADLPGDDREDHRGTSGLRPGIDAEARRQRALHDGALVREDRPLRGGSGVPGGKSVGVLTMIMGSLSNGQVLLQLVGFDLSPSPPPSGVTSPPPPRPKPSTPVMGAWIAAGRGGRRAARRRPASTRSPATNRSPGSGAALRMSRWLLPKAWLPTQLR</sequence>
<evidence type="ECO:0000313" key="2">
    <source>
        <dbReference type="EMBL" id="AUB80775.1"/>
    </source>
</evidence>
<proteinExistence type="predicted"/>
<feature type="compositionally biased region" description="Pro residues" evidence="1">
    <location>
        <begin position="298"/>
        <end position="315"/>
    </location>
</feature>
<feature type="region of interest" description="Disordered" evidence="1">
    <location>
        <begin position="117"/>
        <end position="153"/>
    </location>
</feature>
<organism evidence="2 3">
    <name type="scientific">Candidatus Thiodictyon syntrophicum</name>
    <dbReference type="NCBI Taxonomy" id="1166950"/>
    <lineage>
        <taxon>Bacteria</taxon>
        <taxon>Pseudomonadati</taxon>
        <taxon>Pseudomonadota</taxon>
        <taxon>Gammaproteobacteria</taxon>
        <taxon>Chromatiales</taxon>
        <taxon>Chromatiaceae</taxon>
        <taxon>Thiodictyon</taxon>
    </lineage>
</organism>
<accession>A0A2K8U5F3</accession>
<reference evidence="2 3" key="1">
    <citation type="submission" date="2017-03" db="EMBL/GenBank/DDBJ databases">
        <title>Complete genome sequence of Candidatus 'Thiodictyon syntrophicum' sp. nov. strain Cad16T, a photolithoautotroph purple sulfur bacterium isolated from an alpine meromictic lake.</title>
        <authorList>
            <person name="Luedin S.M."/>
            <person name="Pothier J.F."/>
            <person name="Danza F."/>
            <person name="Storelli N."/>
            <person name="Wittwer M."/>
            <person name="Tonolla M."/>
        </authorList>
    </citation>
    <scope>NUCLEOTIDE SEQUENCE [LARGE SCALE GENOMIC DNA]</scope>
    <source>
        <strain evidence="2 3">Cad16T</strain>
    </source>
</reference>
<feature type="compositionally biased region" description="Basic residues" evidence="1">
    <location>
        <begin position="328"/>
        <end position="338"/>
    </location>
</feature>
<dbReference type="EMBL" id="CP020370">
    <property type="protein sequence ID" value="AUB80775.1"/>
    <property type="molecule type" value="Genomic_DNA"/>
</dbReference>
<gene>
    <name evidence="2" type="ORF">THSYN_07280</name>
</gene>
<name>A0A2K8U5F3_9GAMM</name>
<dbReference type="RefSeq" id="WP_100918563.1">
    <property type="nucleotide sequence ID" value="NZ_CP020370.1"/>
</dbReference>
<feature type="region of interest" description="Disordered" evidence="1">
    <location>
        <begin position="326"/>
        <end position="356"/>
    </location>
</feature>
<dbReference type="KEGG" id="tsy:THSYN_07280"/>
<dbReference type="OrthoDB" id="9804145at2"/>
<dbReference type="AlphaFoldDB" id="A0A2K8U5F3"/>
<feature type="region of interest" description="Disordered" evidence="1">
    <location>
        <begin position="214"/>
        <end position="241"/>
    </location>
</feature>
<evidence type="ECO:0000256" key="1">
    <source>
        <dbReference type="SAM" id="MobiDB-lite"/>
    </source>
</evidence>
<keyword evidence="3" id="KW-1185">Reference proteome</keyword>
<evidence type="ECO:0000313" key="3">
    <source>
        <dbReference type="Proteomes" id="UP000232638"/>
    </source>
</evidence>
<dbReference type="Proteomes" id="UP000232638">
    <property type="component" value="Chromosome"/>
</dbReference>
<protein>
    <submittedName>
        <fullName evidence="2">Uncharacterized protein</fullName>
    </submittedName>
</protein>
<feature type="region of interest" description="Disordered" evidence="1">
    <location>
        <begin position="298"/>
        <end position="317"/>
    </location>
</feature>